<dbReference type="InterPro" id="IPR011335">
    <property type="entry name" value="Restrct_endonuc-II-like"/>
</dbReference>
<evidence type="ECO:0000313" key="1">
    <source>
        <dbReference type="EMBL" id="RDV80896.1"/>
    </source>
</evidence>
<keyword evidence="2" id="KW-1185">Reference proteome</keyword>
<dbReference type="GO" id="GO:0003676">
    <property type="term" value="F:nucleic acid binding"/>
    <property type="evidence" value="ECO:0007669"/>
    <property type="project" value="InterPro"/>
</dbReference>
<evidence type="ECO:0000313" key="2">
    <source>
        <dbReference type="Proteomes" id="UP000256329"/>
    </source>
</evidence>
<dbReference type="SUPFAM" id="SSF52980">
    <property type="entry name" value="Restriction endonuclease-like"/>
    <property type="match status" value="1"/>
</dbReference>
<comment type="caution">
    <text evidence="1">The sequence shown here is derived from an EMBL/GenBank/DDBJ whole genome shotgun (WGS) entry which is preliminary data.</text>
</comment>
<protein>
    <recommendedName>
        <fullName evidence="3">Holliday junction resolvase</fullName>
    </recommendedName>
</protein>
<gene>
    <name evidence="1" type="ORF">DXX99_10305</name>
</gene>
<name>A0A3D8P2M7_9THEO</name>
<accession>A0A3D8P2M7</accession>
<reference evidence="1 2" key="1">
    <citation type="submission" date="2018-08" db="EMBL/GenBank/DDBJ databases">
        <title>Form III RuBisCO-mediated autotrophy in Thermodesulfobium bacteria.</title>
        <authorList>
            <person name="Toshchakov S.V."/>
            <person name="Kublanov I.V."/>
            <person name="Frolov E."/>
            <person name="Bonch-Osmolovskaya E.A."/>
            <person name="Tourova T.P."/>
            <person name="Chernych N.A."/>
            <person name="Lebedinsky A.V."/>
        </authorList>
    </citation>
    <scope>NUCLEOTIDE SEQUENCE [LARGE SCALE GENOMIC DNA]</scope>
    <source>
        <strain evidence="1 2">SR</strain>
    </source>
</reference>
<dbReference type="Proteomes" id="UP000256329">
    <property type="component" value="Unassembled WGS sequence"/>
</dbReference>
<evidence type="ECO:0008006" key="3">
    <source>
        <dbReference type="Google" id="ProtNLM"/>
    </source>
</evidence>
<organism evidence="1 2">
    <name type="scientific">Ammonifex thiophilus</name>
    <dbReference type="NCBI Taxonomy" id="444093"/>
    <lineage>
        <taxon>Bacteria</taxon>
        <taxon>Bacillati</taxon>
        <taxon>Bacillota</taxon>
        <taxon>Clostridia</taxon>
        <taxon>Thermoanaerobacterales</taxon>
        <taxon>Thermoanaerobacteraceae</taxon>
        <taxon>Ammonifex</taxon>
    </lineage>
</organism>
<dbReference type="AlphaFoldDB" id="A0A3D8P2M7"/>
<dbReference type="InterPro" id="IPR011856">
    <property type="entry name" value="tRNA_endonuc-like_dom_sf"/>
</dbReference>
<dbReference type="EMBL" id="QSLN01000028">
    <property type="protein sequence ID" value="RDV80896.1"/>
    <property type="molecule type" value="Genomic_DNA"/>
</dbReference>
<proteinExistence type="predicted"/>
<sequence>MFSLGRNYRRGYLAELRAKEELERQGYLVLRTAGSKGPFDLVAVRKDGVRLIQVKRCKDGNGIRPGDLRALGEVPVPPGVTKEFWVWRDGEGFVRREVLSGGDGATALAAAIRGFLENCAVLECRPRAQGSGGEGVLGTSVACGTESCPLERMRRASEKRSRA</sequence>
<dbReference type="Gene3D" id="3.40.1350.10">
    <property type="match status" value="1"/>
</dbReference>